<protein>
    <submittedName>
        <fullName evidence="2">Uncharacterized protein</fullName>
    </submittedName>
</protein>
<dbReference type="AlphaFoldDB" id="A0A2K5NGE5"/>
<keyword evidence="3" id="KW-1185">Reference proteome</keyword>
<reference evidence="2" key="1">
    <citation type="submission" date="2025-08" db="UniProtKB">
        <authorList>
            <consortium name="Ensembl"/>
        </authorList>
    </citation>
    <scope>IDENTIFICATION</scope>
</reference>
<dbReference type="Proteomes" id="UP000233060">
    <property type="component" value="Unassembled WGS sequence"/>
</dbReference>
<evidence type="ECO:0000313" key="2">
    <source>
        <dbReference type="Ensembl" id="ENSCATP00000036496.1"/>
    </source>
</evidence>
<organism evidence="2 3">
    <name type="scientific">Cercocebus atys</name>
    <name type="common">Sooty mangabey</name>
    <name type="synonym">Cercocebus torquatus atys</name>
    <dbReference type="NCBI Taxonomy" id="9531"/>
    <lineage>
        <taxon>Eukaryota</taxon>
        <taxon>Metazoa</taxon>
        <taxon>Chordata</taxon>
        <taxon>Craniata</taxon>
        <taxon>Vertebrata</taxon>
        <taxon>Euteleostomi</taxon>
        <taxon>Mammalia</taxon>
        <taxon>Eutheria</taxon>
        <taxon>Euarchontoglires</taxon>
        <taxon>Primates</taxon>
        <taxon>Haplorrhini</taxon>
        <taxon>Catarrhini</taxon>
        <taxon>Cercopithecidae</taxon>
        <taxon>Cercopithecinae</taxon>
        <taxon>Cercocebus</taxon>
    </lineage>
</organism>
<accession>A0A2K5NGE5</accession>
<keyword evidence="1" id="KW-1133">Transmembrane helix</keyword>
<dbReference type="Ensembl" id="ENSCATT00000060788.1">
    <property type="protein sequence ID" value="ENSCATP00000036496.1"/>
    <property type="gene ID" value="ENSCATG00000041052.1"/>
</dbReference>
<keyword evidence="1" id="KW-0472">Membrane</keyword>
<dbReference type="OMA" id="FSKHASW"/>
<proteinExistence type="predicted"/>
<sequence length="101" mass="11142">MALRRPGERQCRGHVCLGSSAAVSSGMFAFCCLYGWFSWGDLTLTCSLVPCLSGAWYSFVPDACIRVFSYTFWNAFPLQGPNPPGSLQSLFGLMMTRRLEG</sequence>
<evidence type="ECO:0000256" key="1">
    <source>
        <dbReference type="SAM" id="Phobius"/>
    </source>
</evidence>
<feature type="transmembrane region" description="Helical" evidence="1">
    <location>
        <begin position="12"/>
        <end position="36"/>
    </location>
</feature>
<keyword evidence="1" id="KW-0812">Transmembrane</keyword>
<name>A0A2K5NGE5_CERAT</name>
<reference evidence="2" key="2">
    <citation type="submission" date="2025-09" db="UniProtKB">
        <authorList>
            <consortium name="Ensembl"/>
        </authorList>
    </citation>
    <scope>IDENTIFICATION</scope>
</reference>
<evidence type="ECO:0000313" key="3">
    <source>
        <dbReference type="Proteomes" id="UP000233060"/>
    </source>
</evidence>
<dbReference type="GeneTree" id="ENSGT00910000147081"/>